<reference evidence="14" key="1">
    <citation type="submission" date="2011-07" db="EMBL/GenBank/DDBJ databases">
        <authorList>
            <consortium name="Caenorhabditis brenneri Sequencing and Analysis Consortium"/>
            <person name="Wilson R.K."/>
        </authorList>
    </citation>
    <scope>NUCLEOTIDE SEQUENCE [LARGE SCALE GENOMIC DNA]</scope>
    <source>
        <strain evidence="14">PB2801</strain>
    </source>
</reference>
<dbReference type="HOGENOM" id="CLU_454349_0_0_1"/>
<evidence type="ECO:0000256" key="10">
    <source>
        <dbReference type="RuleBase" id="RU368072"/>
    </source>
</evidence>
<evidence type="ECO:0000256" key="3">
    <source>
        <dbReference type="ARBA" id="ARBA00022618"/>
    </source>
</evidence>
<dbReference type="InterPro" id="IPR038273">
    <property type="entry name" value="Ndc80_sf"/>
</dbReference>
<sequence>MFGNDRRKTGGMNLGGGRASIAITPTKRFTDFGGASSIRKVDPRLSVNQPRPSLFQKGSTLPPREVKSLQAANVQKIYQFMVEADGDDAPSEQTIRAPHGKTDFVMIFETIYQHLSKDYEFPQQTRLEDEVIQIFKGLGYPFPVKPSYFQPMGVGHGWPHLLDALGWLVDFVKINKAVNKDTQNIIFGDFLEQQKVQEKTLNYAWNTNTYREYTSDRKVLDNRDHPFWEQTRSQLRAYFESSNEYEDMASNVKNALEQLMFDCEEIESERGQEQHLQEEITKMKDDIRKAEDYLLQTENLKAHKEKDLVKVRENLAEKQAVLEKVLQAVGELKERIERQKIDHGLSGKEVRQLNLENMKDKETVSEVQGELDALSKLSWTFKNDDCFREQKAKFVKLSVDITKLMAGLNIQLNLEPLKAPRDEPELKTHWETLSTVWLPEINRQMHQRKLELETELSRFANKFAAAEERIQIESETLCEAKKREAREERVRRNERDEWKTARQELEKRYDALENEKEVLKRQMQIGGNLVKEIDVEREKMAKIEEALRAKEAELQTEIRLKLDEMFAQIAKIDAEKMMIFKQFTDLEAIMNANCAHY</sequence>
<dbReference type="GO" id="GO:0031262">
    <property type="term" value="C:Ndc80 complex"/>
    <property type="evidence" value="ECO:0007669"/>
    <property type="project" value="UniProtKB-UniRule"/>
</dbReference>
<dbReference type="AlphaFoldDB" id="G0NKL3"/>
<evidence type="ECO:0000313" key="14">
    <source>
        <dbReference type="Proteomes" id="UP000008068"/>
    </source>
</evidence>
<dbReference type="GO" id="GO:0005634">
    <property type="term" value="C:nucleus"/>
    <property type="evidence" value="ECO:0007669"/>
    <property type="project" value="UniProtKB-SubCell"/>
</dbReference>
<evidence type="ECO:0000256" key="6">
    <source>
        <dbReference type="ARBA" id="ARBA00023054"/>
    </source>
</evidence>
<dbReference type="Proteomes" id="UP000008068">
    <property type="component" value="Unassembled WGS sequence"/>
</dbReference>
<dbReference type="GO" id="GO:0051315">
    <property type="term" value="P:attachment of mitotic spindle microtubules to kinetochore"/>
    <property type="evidence" value="ECO:0007669"/>
    <property type="project" value="UniProtKB-UniRule"/>
</dbReference>
<evidence type="ECO:0000259" key="12">
    <source>
        <dbReference type="Pfam" id="PF03801"/>
    </source>
</evidence>
<dbReference type="InterPro" id="IPR055260">
    <property type="entry name" value="Ndc80_CH"/>
</dbReference>
<evidence type="ECO:0000256" key="7">
    <source>
        <dbReference type="ARBA" id="ARBA00023242"/>
    </source>
</evidence>
<evidence type="ECO:0000256" key="8">
    <source>
        <dbReference type="ARBA" id="ARBA00023306"/>
    </source>
</evidence>
<dbReference type="FunCoup" id="G0NKL3">
    <property type="interactions" value="1069"/>
</dbReference>
<evidence type="ECO:0000256" key="5">
    <source>
        <dbReference type="ARBA" id="ARBA00022838"/>
    </source>
</evidence>
<feature type="coiled-coil region" evidence="11">
    <location>
        <begin position="249"/>
        <end position="342"/>
    </location>
</feature>
<name>G0NKL3_CAEBE</name>
<keyword evidence="8 10" id="KW-0131">Cell cycle</keyword>
<comment type="subunit">
    <text evidence="10">Component of the NDC80 complex.</text>
</comment>
<comment type="function">
    <text evidence="10">Acts as a component of the essential kinetochore-associated NDC80 complex, which is required for chromosome segregation and spindle checkpoint activity.</text>
</comment>
<evidence type="ECO:0000256" key="11">
    <source>
        <dbReference type="SAM" id="Coils"/>
    </source>
</evidence>
<dbReference type="STRING" id="135651.G0NKL3"/>
<keyword evidence="2 10" id="KW-0158">Chromosome</keyword>
<dbReference type="PANTHER" id="PTHR10643">
    <property type="entry name" value="KINETOCHORE PROTEIN NDC80"/>
    <property type="match status" value="1"/>
</dbReference>
<comment type="similarity">
    <text evidence="1 10">Belongs to the NDC80/HEC1 family.</text>
</comment>
<keyword evidence="9 10" id="KW-0137">Centromere</keyword>
<dbReference type="Gene3D" id="1.10.418.30">
    <property type="entry name" value="Ncd80 complex, Ncd80 subunit"/>
    <property type="match status" value="1"/>
</dbReference>
<keyword evidence="6 11" id="KW-0175">Coiled coil</keyword>
<dbReference type="OMA" id="FAHCEDA"/>
<keyword evidence="4 10" id="KW-0498">Mitosis</keyword>
<dbReference type="InterPro" id="IPR005550">
    <property type="entry name" value="Kinetochore_Ndc80"/>
</dbReference>
<keyword evidence="7 10" id="KW-0539">Nucleus</keyword>
<dbReference type="OrthoDB" id="7459479at2759"/>
<feature type="coiled-coil region" evidence="11">
    <location>
        <begin position="495"/>
        <end position="560"/>
    </location>
</feature>
<dbReference type="EMBL" id="GL379900">
    <property type="protein sequence ID" value="EGT32956.1"/>
    <property type="molecule type" value="Genomic_DNA"/>
</dbReference>
<keyword evidence="5 10" id="KW-0995">Kinetochore</keyword>
<keyword evidence="14" id="KW-1185">Reference proteome</keyword>
<evidence type="ECO:0000256" key="1">
    <source>
        <dbReference type="ARBA" id="ARBA00007050"/>
    </source>
</evidence>
<comment type="subcellular location">
    <subcellularLocation>
        <location evidence="10">Chromosome</location>
        <location evidence="10">Centromere</location>
        <location evidence="10">Kinetochore</location>
    </subcellularLocation>
    <subcellularLocation>
        <location evidence="10">Nucleus</location>
    </subcellularLocation>
</comment>
<evidence type="ECO:0000256" key="2">
    <source>
        <dbReference type="ARBA" id="ARBA00022454"/>
    </source>
</evidence>
<keyword evidence="3 10" id="KW-0132">Cell division</keyword>
<evidence type="ECO:0000256" key="4">
    <source>
        <dbReference type="ARBA" id="ARBA00022776"/>
    </source>
</evidence>
<feature type="domain" description="Kinetochore protein Ndc80 CH" evidence="12">
    <location>
        <begin position="67"/>
        <end position="176"/>
    </location>
</feature>
<organism evidence="14">
    <name type="scientific">Caenorhabditis brenneri</name>
    <name type="common">Nematode worm</name>
    <dbReference type="NCBI Taxonomy" id="135651"/>
    <lineage>
        <taxon>Eukaryota</taxon>
        <taxon>Metazoa</taxon>
        <taxon>Ecdysozoa</taxon>
        <taxon>Nematoda</taxon>
        <taxon>Chromadorea</taxon>
        <taxon>Rhabditida</taxon>
        <taxon>Rhabditina</taxon>
        <taxon>Rhabditomorpha</taxon>
        <taxon>Rhabditoidea</taxon>
        <taxon>Rhabditidae</taxon>
        <taxon>Peloderinae</taxon>
        <taxon>Caenorhabditis</taxon>
    </lineage>
</organism>
<dbReference type="GO" id="GO:0051301">
    <property type="term" value="P:cell division"/>
    <property type="evidence" value="ECO:0007669"/>
    <property type="project" value="UniProtKB-UniRule"/>
</dbReference>
<gene>
    <name evidence="13" type="ORF">CAEBREN_18832</name>
</gene>
<protein>
    <recommendedName>
        <fullName evidence="10">Kinetochore protein NDC80</fullName>
    </recommendedName>
</protein>
<proteinExistence type="inferred from homology"/>
<dbReference type="FunFam" id="1.10.418.30:FF:000004">
    <property type="entry name" value="Kinetochore protein ndc-80"/>
    <property type="match status" value="1"/>
</dbReference>
<evidence type="ECO:0000256" key="9">
    <source>
        <dbReference type="ARBA" id="ARBA00023328"/>
    </source>
</evidence>
<dbReference type="eggNOG" id="KOG0995">
    <property type="taxonomic scope" value="Eukaryota"/>
</dbReference>
<accession>G0NKL3</accession>
<dbReference type="Pfam" id="PF03801">
    <property type="entry name" value="Ndc80_HEC"/>
    <property type="match status" value="1"/>
</dbReference>
<dbReference type="PANTHER" id="PTHR10643:SF2">
    <property type="entry name" value="KINETOCHORE PROTEIN NDC80 HOMOLOG"/>
    <property type="match status" value="1"/>
</dbReference>
<dbReference type="InParanoid" id="G0NKL3"/>
<evidence type="ECO:0000313" key="13">
    <source>
        <dbReference type="EMBL" id="EGT32956.1"/>
    </source>
</evidence>